<dbReference type="EMBL" id="FR686852">
    <property type="protein sequence ID" value="CBW53133.1"/>
    <property type="molecule type" value="Genomic_DNA"/>
</dbReference>
<reference evidence="1" key="1">
    <citation type="submission" date="2010-08" db="EMBL/GenBank/DDBJ databases">
        <authorList>
            <person name="Seth-Smith H.M."/>
        </authorList>
    </citation>
    <scope>NUCLEOTIDE SEQUENCE</scope>
    <source>
        <strain evidence="1">18</strain>
    </source>
</reference>
<protein>
    <submittedName>
        <fullName evidence="1">Uncharacterized protein</fullName>
    </submittedName>
</protein>
<reference evidence="1" key="2">
    <citation type="submission" date="2012-03" db="EMBL/GenBank/DDBJ databases">
        <title>Analysis of the SPI-7 family of integrative and conjugative elements.</title>
        <authorList>
            <person name="Seth-Smith H.M.B."/>
        </authorList>
    </citation>
    <scope>NUCLEOTIDE SEQUENCE</scope>
    <source>
        <strain evidence="1">18</strain>
    </source>
</reference>
<accession>H8WF79</accession>
<proteinExistence type="predicted"/>
<gene>
    <name evidence="1" type="ORF">SHAD28841</name>
</gene>
<evidence type="ECO:0000313" key="1">
    <source>
        <dbReference type="EMBL" id="CBW53133.1"/>
    </source>
</evidence>
<organism evidence="1">
    <name type="scientific">Salmonella hadar</name>
    <dbReference type="NCBI Taxonomy" id="149385"/>
    <lineage>
        <taxon>Bacteria</taxon>
        <taxon>Pseudomonadati</taxon>
        <taxon>Pseudomonadota</taxon>
        <taxon>Gammaproteobacteria</taxon>
        <taxon>Enterobacterales</taxon>
        <taxon>Enterobacteriaceae</taxon>
        <taxon>Salmonella</taxon>
    </lineage>
</organism>
<name>H8WF79_SALHA</name>
<dbReference type="AlphaFoldDB" id="H8WF79"/>
<sequence>MRCGGASVVLSEQPPACAGYPPDRPDPPRYRFMFSLWVKWPEKAVSESSRGLAQLSFLVQVERAACVTFPLCAVKVTHRTGAGSENLSLVQFYDHAAVKPLSLQAAARKVKGAEGVSRYKLAGIIPAQCRFRPAGWRSKRTYRVKTQASVAMFCDPMFAEVCTGKRTNRPDNRRFFQVAKRWALSTTAWSRRETMPVPLAQKGKTVFASKRLFANTYCRASLCLLPSFRLQMQAEDRECRFCFSGVCSRVYTYYLPSVEPESTTNILSEIIFSQIIENSNTR</sequence>